<dbReference type="Proteomes" id="UP001632037">
    <property type="component" value="Unassembled WGS sequence"/>
</dbReference>
<reference evidence="1 2" key="1">
    <citation type="submission" date="2024-09" db="EMBL/GenBank/DDBJ databases">
        <title>Genome sequencing and assembly of Phytophthora oleae, isolate VK10A, causative agent of rot of olive drupes.</title>
        <authorList>
            <person name="Conti Taguali S."/>
            <person name="Riolo M."/>
            <person name="La Spada F."/>
            <person name="Cacciola S.O."/>
            <person name="Dionisio G."/>
        </authorList>
    </citation>
    <scope>NUCLEOTIDE SEQUENCE [LARGE SCALE GENOMIC DNA]</scope>
    <source>
        <strain evidence="1 2">VK10A</strain>
    </source>
</reference>
<keyword evidence="2" id="KW-1185">Reference proteome</keyword>
<evidence type="ECO:0000313" key="1">
    <source>
        <dbReference type="EMBL" id="KAL3669160.1"/>
    </source>
</evidence>
<dbReference type="InterPro" id="IPR015943">
    <property type="entry name" value="WD40/YVTN_repeat-like_dom_sf"/>
</dbReference>
<dbReference type="EMBL" id="JBIMZQ010000009">
    <property type="protein sequence ID" value="KAL3669160.1"/>
    <property type="molecule type" value="Genomic_DNA"/>
</dbReference>
<organism evidence="1 2">
    <name type="scientific">Phytophthora oleae</name>
    <dbReference type="NCBI Taxonomy" id="2107226"/>
    <lineage>
        <taxon>Eukaryota</taxon>
        <taxon>Sar</taxon>
        <taxon>Stramenopiles</taxon>
        <taxon>Oomycota</taxon>
        <taxon>Peronosporomycetes</taxon>
        <taxon>Peronosporales</taxon>
        <taxon>Peronosporaceae</taxon>
        <taxon>Phytophthora</taxon>
    </lineage>
</organism>
<proteinExistence type="predicted"/>
<dbReference type="InterPro" id="IPR036322">
    <property type="entry name" value="WD40_repeat_dom_sf"/>
</dbReference>
<accession>A0ABD3FTU6</accession>
<dbReference type="InterPro" id="IPR016346">
    <property type="entry name" value="G-protein_beta_1-5"/>
</dbReference>
<evidence type="ECO:0000313" key="2">
    <source>
        <dbReference type="Proteomes" id="UP001632037"/>
    </source>
</evidence>
<protein>
    <submittedName>
        <fullName evidence="1">Guanine nucleotide-binding protein G(I)/G(S)/G(T) subunit beta-1</fullName>
    </submittedName>
</protein>
<dbReference type="PANTHER" id="PTHR19850">
    <property type="entry name" value="GUANINE NUCLEOTIDE-BINDING PROTEIN BETA G PROTEIN BETA"/>
    <property type="match status" value="1"/>
</dbReference>
<dbReference type="SUPFAM" id="SSF50978">
    <property type="entry name" value="WD40 repeat-like"/>
    <property type="match status" value="1"/>
</dbReference>
<name>A0ABD3FTU6_9STRA</name>
<sequence length="320" mass="35778">MKAKTTAHARQRLPLRGYERTLTMVDGVSNKDRSLKARSRPTLIVRVLLPVGHHVVSVTRKGRNHPITNQSEGSDVLTREWWVDFGYERLAFELKRTHSRVQVEDVLNRVSVADGYSGMAVLNGILEQIAILANGEEPERETPPNEWQNLPLRPSLYKMILSKATWAKLILKSAVKVSGRQPLVTRGGHESDINLVDFFPSGNDLGTGSDDSSCRRFDLGAYGELNNFTSASFSKFDRFLFVGYDYYNCYCWDVLSTTGAHTYQLVAHENRVSCLGVNTGQWPQAAGTPLKISGECLPNTVWSLANGQQVVGKQGRKRPR</sequence>
<dbReference type="AlphaFoldDB" id="A0ABD3FTU6"/>
<gene>
    <name evidence="1" type="primary">GNB1_1</name>
    <name evidence="1" type="ORF">V7S43_005544</name>
</gene>
<dbReference type="Gene3D" id="2.130.10.10">
    <property type="entry name" value="YVTN repeat-like/Quinoprotein amine dehydrogenase"/>
    <property type="match status" value="1"/>
</dbReference>
<comment type="caution">
    <text evidence="1">The sequence shown here is derived from an EMBL/GenBank/DDBJ whole genome shotgun (WGS) entry which is preliminary data.</text>
</comment>